<feature type="transmembrane region" description="Helical" evidence="6">
    <location>
        <begin position="110"/>
        <end position="133"/>
    </location>
</feature>
<sequence length="422" mass="47134">MTSQGAISDKTYNKLYWRLLPFLALCYMFAYIDRINMGFAKLQMQDAINLSDAAYGLGAGIFFLGYVLFEIPSNLYLTKIGAKRTFVRIMILWGLTSASMMFVSSPTMFYILRFLLGVFEAGFFPGVIFYLTLWFPVQRMASAMALLMLAAPIGSIICGPLSTWLMTHFHGVNGLQGWQWMFMLEGLPCVLLGIWAWFYIIDKPEQASWLTKEEKQELASSISQKQQSVINHASFLTAIKTPLTYALAILYFCIMCGIYAISFWLPTILQSHGITDLIDIGLYSALPYIAALFSMVILSKSSDIRQERRLHVAIPALVAGLALFASNYMSNFFLAILLLIIATALVWTAYTIFWSIPSKYMQGTAAAGGIAMINTIGLFGGFLSPYVLGWIKQTTGSLTYGLILMTVLLLIASVIMFSQRKI</sequence>
<evidence type="ECO:0000256" key="3">
    <source>
        <dbReference type="ARBA" id="ARBA00022692"/>
    </source>
</evidence>
<proteinExistence type="predicted"/>
<organism evidence="8 9">
    <name type="scientific">Providencia stuartii</name>
    <dbReference type="NCBI Taxonomy" id="588"/>
    <lineage>
        <taxon>Bacteria</taxon>
        <taxon>Pseudomonadati</taxon>
        <taxon>Pseudomonadota</taxon>
        <taxon>Gammaproteobacteria</taxon>
        <taxon>Enterobacterales</taxon>
        <taxon>Morganellaceae</taxon>
        <taxon>Providencia</taxon>
    </lineage>
</organism>
<gene>
    <name evidence="8" type="ORF">A3Q29_04155</name>
</gene>
<keyword evidence="2" id="KW-0813">Transport</keyword>
<dbReference type="GO" id="GO:0005886">
    <property type="term" value="C:plasma membrane"/>
    <property type="evidence" value="ECO:0007669"/>
    <property type="project" value="TreeGrafter"/>
</dbReference>
<feature type="transmembrane region" description="Helical" evidence="6">
    <location>
        <begin position="277"/>
        <end position="298"/>
    </location>
</feature>
<name>A0A1S1HS05_PROST</name>
<evidence type="ECO:0000256" key="1">
    <source>
        <dbReference type="ARBA" id="ARBA00004141"/>
    </source>
</evidence>
<dbReference type="InterPro" id="IPR036259">
    <property type="entry name" value="MFS_trans_sf"/>
</dbReference>
<feature type="transmembrane region" description="Helical" evidence="6">
    <location>
        <begin position="397"/>
        <end position="417"/>
    </location>
</feature>
<keyword evidence="5 6" id="KW-0472">Membrane</keyword>
<keyword evidence="4 6" id="KW-1133">Transmembrane helix</keyword>
<dbReference type="PANTHER" id="PTHR43791:SF36">
    <property type="entry name" value="TRANSPORTER, PUTATIVE (AFU_ORTHOLOGUE AFUA_6G08340)-RELATED"/>
    <property type="match status" value="1"/>
</dbReference>
<feature type="transmembrane region" description="Helical" evidence="6">
    <location>
        <begin position="15"/>
        <end position="33"/>
    </location>
</feature>
<feature type="transmembrane region" description="Helical" evidence="6">
    <location>
        <begin position="365"/>
        <end position="391"/>
    </location>
</feature>
<dbReference type="EMBL" id="LVIE01000168">
    <property type="protein sequence ID" value="OHT24103.1"/>
    <property type="molecule type" value="Genomic_DNA"/>
</dbReference>
<evidence type="ECO:0000256" key="4">
    <source>
        <dbReference type="ARBA" id="ARBA00022989"/>
    </source>
</evidence>
<feature type="transmembrane region" description="Helical" evidence="6">
    <location>
        <begin position="53"/>
        <end position="73"/>
    </location>
</feature>
<protein>
    <submittedName>
        <fullName evidence="8">MFS transporter</fullName>
    </submittedName>
</protein>
<keyword evidence="9" id="KW-1185">Reference proteome</keyword>
<accession>A0A1S1HS05</accession>
<keyword evidence="3 6" id="KW-0812">Transmembrane</keyword>
<evidence type="ECO:0000259" key="7">
    <source>
        <dbReference type="PROSITE" id="PS50850"/>
    </source>
</evidence>
<dbReference type="PROSITE" id="PS50850">
    <property type="entry name" value="MFS"/>
    <property type="match status" value="1"/>
</dbReference>
<evidence type="ECO:0000256" key="2">
    <source>
        <dbReference type="ARBA" id="ARBA00022448"/>
    </source>
</evidence>
<feature type="transmembrane region" description="Helical" evidence="6">
    <location>
        <begin position="85"/>
        <end position="104"/>
    </location>
</feature>
<feature type="transmembrane region" description="Helical" evidence="6">
    <location>
        <begin position="332"/>
        <end position="353"/>
    </location>
</feature>
<feature type="transmembrane region" description="Helical" evidence="6">
    <location>
        <begin position="145"/>
        <end position="166"/>
    </location>
</feature>
<feature type="transmembrane region" description="Helical" evidence="6">
    <location>
        <begin position="178"/>
        <end position="200"/>
    </location>
</feature>
<dbReference type="GO" id="GO:0022857">
    <property type="term" value="F:transmembrane transporter activity"/>
    <property type="evidence" value="ECO:0007669"/>
    <property type="project" value="InterPro"/>
</dbReference>
<evidence type="ECO:0000313" key="9">
    <source>
        <dbReference type="Proteomes" id="UP000179588"/>
    </source>
</evidence>
<dbReference type="Proteomes" id="UP000179588">
    <property type="component" value="Unassembled WGS sequence"/>
</dbReference>
<dbReference type="Gene3D" id="1.20.1250.20">
    <property type="entry name" value="MFS general substrate transporter like domains"/>
    <property type="match status" value="2"/>
</dbReference>
<dbReference type="SUPFAM" id="SSF103473">
    <property type="entry name" value="MFS general substrate transporter"/>
    <property type="match status" value="1"/>
</dbReference>
<dbReference type="InterPro" id="IPR020846">
    <property type="entry name" value="MFS_dom"/>
</dbReference>
<evidence type="ECO:0000313" key="8">
    <source>
        <dbReference type="EMBL" id="OHT24103.1"/>
    </source>
</evidence>
<dbReference type="CDD" id="cd17319">
    <property type="entry name" value="MFS_ExuT_GudP_like"/>
    <property type="match status" value="1"/>
</dbReference>
<feature type="transmembrane region" description="Helical" evidence="6">
    <location>
        <begin position="310"/>
        <end position="326"/>
    </location>
</feature>
<dbReference type="InterPro" id="IPR011701">
    <property type="entry name" value="MFS"/>
</dbReference>
<dbReference type="FunFam" id="1.20.1250.20:FF:000018">
    <property type="entry name" value="MFS transporter permease"/>
    <property type="match status" value="1"/>
</dbReference>
<feature type="domain" description="Major facilitator superfamily (MFS) profile" evidence="7">
    <location>
        <begin position="19"/>
        <end position="421"/>
    </location>
</feature>
<comment type="subcellular location">
    <subcellularLocation>
        <location evidence="1">Membrane</location>
        <topology evidence="1">Multi-pass membrane protein</topology>
    </subcellularLocation>
</comment>
<reference evidence="8 9" key="1">
    <citation type="submission" date="2016-03" db="EMBL/GenBank/DDBJ databases">
        <title>Genome sequence of Providencia stuartii strain, isolated from the salivary glands of larval Lucilia sericata.</title>
        <authorList>
            <person name="Yuan Y."/>
            <person name="Zhang Y."/>
            <person name="Fu S."/>
            <person name="Crippen T.L."/>
            <person name="Visi D."/>
            <person name="Benbow M.E."/>
            <person name="Allen M."/>
            <person name="Tomberlin J.K."/>
            <person name="Sze S.-H."/>
            <person name="Tarone A.M."/>
        </authorList>
    </citation>
    <scope>NUCLEOTIDE SEQUENCE [LARGE SCALE GENOMIC DNA]</scope>
    <source>
        <strain evidence="8 9">Crippen</strain>
    </source>
</reference>
<evidence type="ECO:0000256" key="6">
    <source>
        <dbReference type="SAM" id="Phobius"/>
    </source>
</evidence>
<comment type="caution">
    <text evidence="8">The sequence shown here is derived from an EMBL/GenBank/DDBJ whole genome shotgun (WGS) entry which is preliminary data.</text>
</comment>
<feature type="transmembrane region" description="Helical" evidence="6">
    <location>
        <begin position="243"/>
        <end position="265"/>
    </location>
</feature>
<dbReference type="Pfam" id="PF07690">
    <property type="entry name" value="MFS_1"/>
    <property type="match status" value="1"/>
</dbReference>
<dbReference type="PANTHER" id="PTHR43791">
    <property type="entry name" value="PERMEASE-RELATED"/>
    <property type="match status" value="1"/>
</dbReference>
<dbReference type="AlphaFoldDB" id="A0A1S1HS05"/>
<evidence type="ECO:0000256" key="5">
    <source>
        <dbReference type="ARBA" id="ARBA00023136"/>
    </source>
</evidence>